<dbReference type="HOGENOM" id="CLU_740202_0_0_1"/>
<dbReference type="SUPFAM" id="SSF53098">
    <property type="entry name" value="Ribonuclease H-like"/>
    <property type="match status" value="1"/>
</dbReference>
<evidence type="ECO:0000256" key="5">
    <source>
        <dbReference type="ARBA" id="ARBA00023242"/>
    </source>
</evidence>
<evidence type="ECO:0000256" key="2">
    <source>
        <dbReference type="ARBA" id="ARBA00022723"/>
    </source>
</evidence>
<name>R7UKA2_CAPTE</name>
<keyword evidence="3" id="KW-0863">Zinc-finger</keyword>
<evidence type="ECO:0000313" key="8">
    <source>
        <dbReference type="EnsemblMetazoa" id="CapteP189250"/>
    </source>
</evidence>
<dbReference type="Proteomes" id="UP000014760">
    <property type="component" value="Unassembled WGS sequence"/>
</dbReference>
<reference evidence="7 9" key="2">
    <citation type="journal article" date="2013" name="Nature">
        <title>Insights into bilaterian evolution from three spiralian genomes.</title>
        <authorList>
            <person name="Simakov O."/>
            <person name="Marletaz F."/>
            <person name="Cho S.J."/>
            <person name="Edsinger-Gonzales E."/>
            <person name="Havlak P."/>
            <person name="Hellsten U."/>
            <person name="Kuo D.H."/>
            <person name="Larsson T."/>
            <person name="Lv J."/>
            <person name="Arendt D."/>
            <person name="Savage R."/>
            <person name="Osoegawa K."/>
            <person name="de Jong P."/>
            <person name="Grimwood J."/>
            <person name="Chapman J.A."/>
            <person name="Shapiro H."/>
            <person name="Aerts A."/>
            <person name="Otillar R.P."/>
            <person name="Terry A.Y."/>
            <person name="Boore J.L."/>
            <person name="Grigoriev I.V."/>
            <person name="Lindberg D.R."/>
            <person name="Seaver E.C."/>
            <person name="Weisblat D.A."/>
            <person name="Putnam N.H."/>
            <person name="Rokhsar D.S."/>
        </authorList>
    </citation>
    <scope>NUCLEOTIDE SEQUENCE</scope>
    <source>
        <strain evidence="7 9">I ESC-2004</strain>
    </source>
</reference>
<dbReference type="AlphaFoldDB" id="R7UKA2"/>
<evidence type="ECO:0000313" key="7">
    <source>
        <dbReference type="EMBL" id="ELU06615.1"/>
    </source>
</evidence>
<reference evidence="9" key="1">
    <citation type="submission" date="2012-12" db="EMBL/GenBank/DDBJ databases">
        <authorList>
            <person name="Hellsten U."/>
            <person name="Grimwood J."/>
            <person name="Chapman J.A."/>
            <person name="Shapiro H."/>
            <person name="Aerts A."/>
            <person name="Otillar R.P."/>
            <person name="Terry A.Y."/>
            <person name="Boore J.L."/>
            <person name="Simakov O."/>
            <person name="Marletaz F."/>
            <person name="Cho S.-J."/>
            <person name="Edsinger-Gonzales E."/>
            <person name="Havlak P."/>
            <person name="Kuo D.-H."/>
            <person name="Larsson T."/>
            <person name="Lv J."/>
            <person name="Arendt D."/>
            <person name="Savage R."/>
            <person name="Osoegawa K."/>
            <person name="de Jong P."/>
            <person name="Lindberg D.R."/>
            <person name="Seaver E.C."/>
            <person name="Weisblat D.A."/>
            <person name="Putnam N.H."/>
            <person name="Grigoriev I.V."/>
            <person name="Rokhsar D.S."/>
        </authorList>
    </citation>
    <scope>NUCLEOTIDE SEQUENCE</scope>
    <source>
        <strain evidence="9">I ESC-2004</strain>
    </source>
</reference>
<dbReference type="GO" id="GO:0005634">
    <property type="term" value="C:nucleus"/>
    <property type="evidence" value="ECO:0007669"/>
    <property type="project" value="UniProtKB-SubCell"/>
</dbReference>
<accession>R7UKA2</accession>
<keyword evidence="4" id="KW-0862">Zinc</keyword>
<evidence type="ECO:0000256" key="3">
    <source>
        <dbReference type="ARBA" id="ARBA00022771"/>
    </source>
</evidence>
<gene>
    <name evidence="7" type="ORF">CAPTEDRAFT_189250</name>
</gene>
<organism evidence="7">
    <name type="scientific">Capitella teleta</name>
    <name type="common">Polychaete worm</name>
    <dbReference type="NCBI Taxonomy" id="283909"/>
    <lineage>
        <taxon>Eukaryota</taxon>
        <taxon>Metazoa</taxon>
        <taxon>Spiralia</taxon>
        <taxon>Lophotrochozoa</taxon>
        <taxon>Annelida</taxon>
        <taxon>Polychaeta</taxon>
        <taxon>Sedentaria</taxon>
        <taxon>Scolecida</taxon>
        <taxon>Capitellidae</taxon>
        <taxon>Capitella</taxon>
    </lineage>
</organism>
<proteinExistence type="predicted"/>
<dbReference type="GO" id="GO:0008270">
    <property type="term" value="F:zinc ion binding"/>
    <property type="evidence" value="ECO:0007669"/>
    <property type="project" value="UniProtKB-KW"/>
</dbReference>
<dbReference type="EMBL" id="AMQN01001182">
    <property type="status" value="NOT_ANNOTATED_CDS"/>
    <property type="molecule type" value="Genomic_DNA"/>
</dbReference>
<comment type="subcellular location">
    <subcellularLocation>
        <location evidence="1">Nucleus</location>
    </subcellularLocation>
</comment>
<evidence type="ECO:0000256" key="6">
    <source>
        <dbReference type="SAM" id="MobiDB-lite"/>
    </source>
</evidence>
<evidence type="ECO:0000256" key="4">
    <source>
        <dbReference type="ARBA" id="ARBA00022833"/>
    </source>
</evidence>
<keyword evidence="2" id="KW-0479">Metal-binding</keyword>
<evidence type="ECO:0008006" key="10">
    <source>
        <dbReference type="Google" id="ProtNLM"/>
    </source>
</evidence>
<sequence length="374" mass="41402">MPCIQITQAISFVTVKSQIQPTIDQFNKSKQPWGAREAVWKANTRHLVEMIAVDLDPLSVVEKVFSVLRQWTTAQVPAPLTFGDNTHLSPGNVCGRQEEVGCEVGENSSRQLHKNFMGNTVDNNHEATEGMLVAWDLKDKFHTIVHDKAANAMKASHDADMSHVSCLAHTLQLVIHNALDTNGQGRHCRVTANRRPLQTLTQGTTPRLLASTPTSATCSTQRVLEPFYEMTLELSKAAAYISYVIPATKLLNSKLRALPDSGVGTFKDTLISSLERRFGTCEEHTVLTSATLLDPIFKDRFLSRRETLPEATAVISNHALTSSASTTNESVSPPAKRSRTEPPFWESMADFQEEETPAVTNENSIRVELCHLLE</sequence>
<dbReference type="InterPro" id="IPR052035">
    <property type="entry name" value="ZnF_BED_domain_contain"/>
</dbReference>
<evidence type="ECO:0000256" key="1">
    <source>
        <dbReference type="ARBA" id="ARBA00004123"/>
    </source>
</evidence>
<dbReference type="PANTHER" id="PTHR46481:SF10">
    <property type="entry name" value="ZINC FINGER BED DOMAIN-CONTAINING PROTEIN 39"/>
    <property type="match status" value="1"/>
</dbReference>
<keyword evidence="9" id="KW-1185">Reference proteome</keyword>
<evidence type="ECO:0000313" key="9">
    <source>
        <dbReference type="Proteomes" id="UP000014760"/>
    </source>
</evidence>
<dbReference type="InterPro" id="IPR012337">
    <property type="entry name" value="RNaseH-like_sf"/>
</dbReference>
<dbReference type="OrthoDB" id="8067503at2759"/>
<feature type="region of interest" description="Disordered" evidence="6">
    <location>
        <begin position="323"/>
        <end position="343"/>
    </location>
</feature>
<reference evidence="8" key="3">
    <citation type="submission" date="2015-06" db="UniProtKB">
        <authorList>
            <consortium name="EnsemblMetazoa"/>
        </authorList>
    </citation>
    <scope>IDENTIFICATION</scope>
</reference>
<dbReference type="OMA" id="WEICHAR"/>
<dbReference type="EnsemblMetazoa" id="CapteT189250">
    <property type="protein sequence ID" value="CapteP189250"/>
    <property type="gene ID" value="CapteG189250"/>
</dbReference>
<dbReference type="EMBL" id="KB300511">
    <property type="protein sequence ID" value="ELU06615.1"/>
    <property type="molecule type" value="Genomic_DNA"/>
</dbReference>
<keyword evidence="5" id="KW-0539">Nucleus</keyword>
<protein>
    <recommendedName>
        <fullName evidence="10">DUF659 domain-containing protein</fullName>
    </recommendedName>
</protein>
<dbReference type="PANTHER" id="PTHR46481">
    <property type="entry name" value="ZINC FINGER BED DOMAIN-CONTAINING PROTEIN 4"/>
    <property type="match status" value="1"/>
</dbReference>